<dbReference type="PROSITE" id="PS01095">
    <property type="entry name" value="GH18_1"/>
    <property type="match status" value="1"/>
</dbReference>
<dbReference type="InterPro" id="IPR050314">
    <property type="entry name" value="Glycosyl_Hydrlase_18"/>
</dbReference>
<keyword evidence="3 6" id="KW-0378">Hydrolase</keyword>
<dbReference type="EMBL" id="BSOH01000003">
    <property type="protein sequence ID" value="GLR16086.1"/>
    <property type="molecule type" value="Genomic_DNA"/>
</dbReference>
<dbReference type="InterPro" id="IPR011583">
    <property type="entry name" value="Chitinase_II/V-like_cat"/>
</dbReference>
<dbReference type="InterPro" id="IPR001223">
    <property type="entry name" value="Glyco_hydro18_cat"/>
</dbReference>
<dbReference type="RefSeq" id="WP_284283299.1">
    <property type="nucleotide sequence ID" value="NZ_BSOH01000003.1"/>
</dbReference>
<dbReference type="PANTHER" id="PTHR11177:SF317">
    <property type="entry name" value="CHITINASE 12-RELATED"/>
    <property type="match status" value="1"/>
</dbReference>
<dbReference type="InterPro" id="IPR017853">
    <property type="entry name" value="GH"/>
</dbReference>
<dbReference type="SUPFAM" id="SSF54556">
    <property type="entry name" value="Chitinase insertion domain"/>
    <property type="match status" value="1"/>
</dbReference>
<proteinExistence type="inferred from homology"/>
<dbReference type="Gene3D" id="3.20.20.80">
    <property type="entry name" value="Glycosidases"/>
    <property type="match status" value="1"/>
</dbReference>
<keyword evidence="4" id="KW-0146">Chitin degradation</keyword>
<feature type="chain" id="PRO_5041364914" description="chitinase" evidence="8">
    <location>
        <begin position="19"/>
        <end position="393"/>
    </location>
</feature>
<organism evidence="10 11">
    <name type="scientific">Portibacter lacus</name>
    <dbReference type="NCBI Taxonomy" id="1099794"/>
    <lineage>
        <taxon>Bacteria</taxon>
        <taxon>Pseudomonadati</taxon>
        <taxon>Bacteroidota</taxon>
        <taxon>Saprospiria</taxon>
        <taxon>Saprospirales</taxon>
        <taxon>Haliscomenobacteraceae</taxon>
        <taxon>Portibacter</taxon>
    </lineage>
</organism>
<evidence type="ECO:0000256" key="1">
    <source>
        <dbReference type="ARBA" id="ARBA00000822"/>
    </source>
</evidence>
<keyword evidence="4" id="KW-0624">Polysaccharide degradation</keyword>
<evidence type="ECO:0000256" key="7">
    <source>
        <dbReference type="RuleBase" id="RU004453"/>
    </source>
</evidence>
<dbReference type="PANTHER" id="PTHR11177">
    <property type="entry name" value="CHITINASE"/>
    <property type="match status" value="1"/>
</dbReference>
<comment type="caution">
    <text evidence="10">The sequence shown here is derived from an EMBL/GenBank/DDBJ whole genome shotgun (WGS) entry which is preliminary data.</text>
</comment>
<comment type="similarity">
    <text evidence="7">Belongs to the glycosyl hydrolase 18 family.</text>
</comment>
<dbReference type="GO" id="GO:0005975">
    <property type="term" value="P:carbohydrate metabolic process"/>
    <property type="evidence" value="ECO:0007669"/>
    <property type="project" value="InterPro"/>
</dbReference>
<dbReference type="CDD" id="cd06548">
    <property type="entry name" value="GH18_chitinase"/>
    <property type="match status" value="1"/>
</dbReference>
<dbReference type="PROSITE" id="PS51910">
    <property type="entry name" value="GH18_2"/>
    <property type="match status" value="1"/>
</dbReference>
<accession>A0AA37SN42</accession>
<keyword evidence="5 6" id="KW-0326">Glycosidase</keyword>
<protein>
    <recommendedName>
        <fullName evidence="2">chitinase</fullName>
        <ecNumber evidence="2">3.2.1.14</ecNumber>
    </recommendedName>
</protein>
<feature type="signal peptide" evidence="8">
    <location>
        <begin position="1"/>
        <end position="18"/>
    </location>
</feature>
<reference evidence="10" key="1">
    <citation type="journal article" date="2014" name="Int. J. Syst. Evol. Microbiol.">
        <title>Complete genome sequence of Corynebacterium casei LMG S-19264T (=DSM 44701T), isolated from a smear-ripened cheese.</title>
        <authorList>
            <consortium name="US DOE Joint Genome Institute (JGI-PGF)"/>
            <person name="Walter F."/>
            <person name="Albersmeier A."/>
            <person name="Kalinowski J."/>
            <person name="Ruckert C."/>
        </authorList>
    </citation>
    <scope>NUCLEOTIDE SEQUENCE</scope>
    <source>
        <strain evidence="10">NBRC 108769</strain>
    </source>
</reference>
<reference evidence="10" key="2">
    <citation type="submission" date="2023-01" db="EMBL/GenBank/DDBJ databases">
        <title>Draft genome sequence of Portibacter lacus strain NBRC 108769.</title>
        <authorList>
            <person name="Sun Q."/>
            <person name="Mori K."/>
        </authorList>
    </citation>
    <scope>NUCLEOTIDE SEQUENCE</scope>
    <source>
        <strain evidence="10">NBRC 108769</strain>
    </source>
</reference>
<dbReference type="Gene3D" id="3.10.50.10">
    <property type="match status" value="1"/>
</dbReference>
<dbReference type="GO" id="GO:0008843">
    <property type="term" value="F:endochitinase activity"/>
    <property type="evidence" value="ECO:0007669"/>
    <property type="project" value="UniProtKB-EC"/>
</dbReference>
<evidence type="ECO:0000259" key="9">
    <source>
        <dbReference type="PROSITE" id="PS51910"/>
    </source>
</evidence>
<evidence type="ECO:0000256" key="8">
    <source>
        <dbReference type="SAM" id="SignalP"/>
    </source>
</evidence>
<dbReference type="GO" id="GO:0006032">
    <property type="term" value="P:chitin catabolic process"/>
    <property type="evidence" value="ECO:0007669"/>
    <property type="project" value="UniProtKB-KW"/>
</dbReference>
<feature type="domain" description="GH18" evidence="9">
    <location>
        <begin position="26"/>
        <end position="393"/>
    </location>
</feature>
<evidence type="ECO:0000256" key="5">
    <source>
        <dbReference type="ARBA" id="ARBA00023295"/>
    </source>
</evidence>
<evidence type="ECO:0000256" key="6">
    <source>
        <dbReference type="RuleBase" id="RU000489"/>
    </source>
</evidence>
<evidence type="ECO:0000313" key="11">
    <source>
        <dbReference type="Proteomes" id="UP001156666"/>
    </source>
</evidence>
<dbReference type="SMART" id="SM00636">
    <property type="entry name" value="Glyco_18"/>
    <property type="match status" value="1"/>
</dbReference>
<evidence type="ECO:0000256" key="2">
    <source>
        <dbReference type="ARBA" id="ARBA00012729"/>
    </source>
</evidence>
<dbReference type="InterPro" id="IPR001579">
    <property type="entry name" value="Glyco_hydro_18_chit_AS"/>
</dbReference>
<comment type="catalytic activity">
    <reaction evidence="1">
        <text>Random endo-hydrolysis of N-acetyl-beta-D-glucosaminide (1-&gt;4)-beta-linkages in chitin and chitodextrins.</text>
        <dbReference type="EC" id="3.2.1.14"/>
    </reaction>
</comment>
<dbReference type="EC" id="3.2.1.14" evidence="2"/>
<keyword evidence="4" id="KW-0119">Carbohydrate metabolism</keyword>
<gene>
    <name evidence="10" type="ORF">GCM10007940_07010</name>
</gene>
<evidence type="ECO:0000256" key="4">
    <source>
        <dbReference type="ARBA" id="ARBA00023024"/>
    </source>
</evidence>
<sequence length="393" mass="45236">MMKLILLLFSILFSLANSSVQLSEDPVIMAYYVPERDYKPEQIPVEKLTHIIYSFSKVIDGKMQLSNPRKAGEKLKQLVDQKKRNKDLKVMIACGGWGAGGFSEMAWTPEGRNKFVESAIAFIEEYKLDGMDMDWEYPTSSSAGIGASPEDKQNFTSLMKQLREALDELDRPQVLTFASAGWKDYYNYIETEEVMKYVDYMNVMTYDQIVSTSPYTGHHTPLGYITEVSMEGYPLYEHMQSRKEEMAKRGRTWEPRSVKKIIEFCLAQGVKPEQLVIGAAFYGRAWKGVDPAMNGLYQKNRGEYIGWSAYSQIRSEFEKDKNFTRHWDSIAMAPYLYSVKDSIFITYDDPESVTLKTRYAIEEKLGGIMFWQLGNDTKEENGLLDAIYEESVR</sequence>
<keyword evidence="11" id="KW-1185">Reference proteome</keyword>
<dbReference type="GO" id="GO:0008061">
    <property type="term" value="F:chitin binding"/>
    <property type="evidence" value="ECO:0007669"/>
    <property type="project" value="InterPro"/>
</dbReference>
<name>A0AA37SN42_9BACT</name>
<dbReference type="AlphaFoldDB" id="A0AA37SN42"/>
<evidence type="ECO:0000256" key="3">
    <source>
        <dbReference type="ARBA" id="ARBA00022801"/>
    </source>
</evidence>
<keyword evidence="8" id="KW-0732">Signal</keyword>
<dbReference type="InterPro" id="IPR029070">
    <property type="entry name" value="Chitinase_insertion_sf"/>
</dbReference>
<evidence type="ECO:0000313" key="10">
    <source>
        <dbReference type="EMBL" id="GLR16086.1"/>
    </source>
</evidence>
<dbReference type="SUPFAM" id="SSF51445">
    <property type="entry name" value="(Trans)glycosidases"/>
    <property type="match status" value="1"/>
</dbReference>
<dbReference type="Proteomes" id="UP001156666">
    <property type="component" value="Unassembled WGS sequence"/>
</dbReference>
<dbReference type="Pfam" id="PF00704">
    <property type="entry name" value="Glyco_hydro_18"/>
    <property type="match status" value="1"/>
</dbReference>